<dbReference type="eggNOG" id="ENOG502RUK2">
    <property type="taxonomic scope" value="Eukaryota"/>
</dbReference>
<dbReference type="InterPro" id="IPR000408">
    <property type="entry name" value="Reg_chr_condens"/>
</dbReference>
<dbReference type="PROSITE" id="PS00626">
    <property type="entry name" value="RCC1_2"/>
    <property type="match status" value="1"/>
</dbReference>
<keyword evidence="1" id="KW-0677">Repeat</keyword>
<name>K0SFZ8_THAOC</name>
<dbReference type="InterPro" id="IPR009091">
    <property type="entry name" value="RCC1/BLIP-II"/>
</dbReference>
<feature type="repeat" description="RCC1" evidence="2">
    <location>
        <begin position="241"/>
        <end position="315"/>
    </location>
</feature>
<dbReference type="AlphaFoldDB" id="K0SFZ8"/>
<dbReference type="Proteomes" id="UP000266841">
    <property type="component" value="Unassembled WGS sequence"/>
</dbReference>
<evidence type="ECO:0000256" key="2">
    <source>
        <dbReference type="PROSITE-ProRule" id="PRU00235"/>
    </source>
</evidence>
<feature type="repeat" description="RCC1" evidence="2">
    <location>
        <begin position="407"/>
        <end position="468"/>
    </location>
</feature>
<dbReference type="Pfam" id="PF00415">
    <property type="entry name" value="RCC1"/>
    <property type="match status" value="1"/>
</dbReference>
<proteinExistence type="predicted"/>
<protein>
    <submittedName>
        <fullName evidence="3">Uncharacterized protein</fullName>
    </submittedName>
</protein>
<reference evidence="3 4" key="1">
    <citation type="journal article" date="2012" name="Genome Biol.">
        <title>Genome and low-iron response of an oceanic diatom adapted to chronic iron limitation.</title>
        <authorList>
            <person name="Lommer M."/>
            <person name="Specht M."/>
            <person name="Roy A.S."/>
            <person name="Kraemer L."/>
            <person name="Andreson R."/>
            <person name="Gutowska M.A."/>
            <person name="Wolf J."/>
            <person name="Bergner S.V."/>
            <person name="Schilhabel M.B."/>
            <person name="Klostermeier U.C."/>
            <person name="Beiko R.G."/>
            <person name="Rosenstiel P."/>
            <person name="Hippler M."/>
            <person name="Laroche J."/>
        </authorList>
    </citation>
    <scope>NUCLEOTIDE SEQUENCE [LARGE SCALE GENOMIC DNA]</scope>
    <source>
        <strain evidence="3 4">CCMP1005</strain>
    </source>
</reference>
<dbReference type="EMBL" id="AGNL01022120">
    <property type="protein sequence ID" value="EJK59866.1"/>
    <property type="molecule type" value="Genomic_DNA"/>
</dbReference>
<dbReference type="OrthoDB" id="8068875at2759"/>
<dbReference type="Gene3D" id="2.130.10.30">
    <property type="entry name" value="Regulator of chromosome condensation 1/beta-lactamase-inhibitor protein II"/>
    <property type="match status" value="1"/>
</dbReference>
<evidence type="ECO:0000313" key="4">
    <source>
        <dbReference type="Proteomes" id="UP000266841"/>
    </source>
</evidence>
<feature type="repeat" description="RCC1" evidence="2">
    <location>
        <begin position="316"/>
        <end position="406"/>
    </location>
</feature>
<dbReference type="Pfam" id="PF13540">
    <property type="entry name" value="RCC1_2"/>
    <property type="match status" value="2"/>
</dbReference>
<comment type="caution">
    <text evidence="3">The sequence shown here is derived from an EMBL/GenBank/DDBJ whole genome shotgun (WGS) entry which is preliminary data.</text>
</comment>
<evidence type="ECO:0000256" key="1">
    <source>
        <dbReference type="ARBA" id="ARBA00022737"/>
    </source>
</evidence>
<dbReference type="InterPro" id="IPR051210">
    <property type="entry name" value="Ub_ligase/GEF_domain"/>
</dbReference>
<organism evidence="3 4">
    <name type="scientific">Thalassiosira oceanica</name>
    <name type="common">Marine diatom</name>
    <dbReference type="NCBI Taxonomy" id="159749"/>
    <lineage>
        <taxon>Eukaryota</taxon>
        <taxon>Sar</taxon>
        <taxon>Stramenopiles</taxon>
        <taxon>Ochrophyta</taxon>
        <taxon>Bacillariophyta</taxon>
        <taxon>Coscinodiscophyceae</taxon>
        <taxon>Thalassiosirophycidae</taxon>
        <taxon>Thalassiosirales</taxon>
        <taxon>Thalassiosiraceae</taxon>
        <taxon>Thalassiosira</taxon>
    </lineage>
</organism>
<dbReference type="PROSITE" id="PS50012">
    <property type="entry name" value="RCC1_3"/>
    <property type="match status" value="3"/>
</dbReference>
<dbReference type="PANTHER" id="PTHR22870">
    <property type="entry name" value="REGULATOR OF CHROMOSOME CONDENSATION"/>
    <property type="match status" value="1"/>
</dbReference>
<dbReference type="PRINTS" id="PR00633">
    <property type="entry name" value="RCCNDNSATION"/>
</dbReference>
<evidence type="ECO:0000313" key="3">
    <source>
        <dbReference type="EMBL" id="EJK59866.1"/>
    </source>
</evidence>
<gene>
    <name evidence="3" type="ORF">THAOC_19855</name>
</gene>
<dbReference type="OMA" id="LNHRGQC"/>
<dbReference type="SUPFAM" id="SSF50985">
    <property type="entry name" value="RCC1/BLIP-II"/>
    <property type="match status" value="1"/>
</dbReference>
<dbReference type="PANTHER" id="PTHR22870:SF466">
    <property type="entry name" value="ANKYRIN REPEAT-CONTAINING PROTEIN"/>
    <property type="match status" value="1"/>
</dbReference>
<keyword evidence="4" id="KW-1185">Reference proteome</keyword>
<sequence length="574" mass="63408">MASLGRRGGVLFLSRRLNGDLTSSHRSTQSQTARRDKSAYGFGQQWTGALSRGADGLFVEEAPELKPDEIQQFGLRQEMVPLLGLEGDERVIDASAGWGHSVVVVQQNGGTKTKLKVCGRPHDFQTLLRLRRLPDVVQNFCIQHTMNDTLSPSIFQSIASYLVGENEVTQNEEAYRQYSNMPTLLELRLPFGECPALSGDCVPKRATDQNDESTDAGPLHRTFHNTIATSAGLTAVISNTGSLYTFGLNHRGQCGTGEFGPNVWRPTQVRGLGSIRSILDHGAPSDNLFKDFQKQQHPIVSVALGLQHGIALDSAGQVFCWGKGERGQLGLGRRFASEDNDAASQDVEEEPNQNRTFEYALKVAHFYDPTKSATKNDTYAPVLSEEDSRIRLVAAGMNFCFAVTESNLPYIWGKSILPNPNYSQDGLNVRTSPVQDSTYPRFVPGLPPGLRVEKVACGSHHAAMLLEDGSIFCVGVATDKPVPMWGEAVEILQPGLIEMERLVSFTAGFDRTTAVYQTEDGRRQVIESQLWSTEEMRLQSAVRPSFMDWVETERAEEKVHSVHRGWLHSIVVTE</sequence>
<accession>K0SFZ8</accession>